<dbReference type="RefSeq" id="WP_202017330.1">
    <property type="nucleotide sequence ID" value="NZ_JAEHNR010000004.1"/>
</dbReference>
<evidence type="ECO:0000256" key="1">
    <source>
        <dbReference type="SAM" id="MobiDB-lite"/>
    </source>
</evidence>
<feature type="domain" description="Replication initiator A N-terminal" evidence="2">
    <location>
        <begin position="19"/>
        <end position="92"/>
    </location>
</feature>
<organism evidence="3 4">
    <name type="scientific">Lactobacillus kitasatonis</name>
    <dbReference type="NCBI Taxonomy" id="237446"/>
    <lineage>
        <taxon>Bacteria</taxon>
        <taxon>Bacillati</taxon>
        <taxon>Bacillota</taxon>
        <taxon>Bacilli</taxon>
        <taxon>Lactobacillales</taxon>
        <taxon>Lactobacillaceae</taxon>
        <taxon>Lactobacillus</taxon>
    </lineage>
</organism>
<keyword evidence="4" id="KW-1185">Reference proteome</keyword>
<reference evidence="3 4" key="1">
    <citation type="journal article" date="2021" name="Microorganisms">
        <title>Dual Inhibition of Salmonella enterica and Clostridium perfringens by New Probiotic Candidates Isolated from Chicken Intestinal Mucosa.</title>
        <authorList>
            <person name="Lone A."/>
            <person name="Mottawea W."/>
            <person name="Ait Chait Y."/>
            <person name="Hammami R."/>
        </authorList>
    </citation>
    <scope>NUCLEOTIDE SEQUENCE [LARGE SCALE GENOMIC DNA]</scope>
    <source>
        <strain evidence="3 4">A12</strain>
    </source>
</reference>
<evidence type="ECO:0000313" key="3">
    <source>
        <dbReference type="EMBL" id="MBL1071017.1"/>
    </source>
</evidence>
<accession>A0ABS1LRX7</accession>
<feature type="compositionally biased region" description="Basic and acidic residues" evidence="1">
    <location>
        <begin position="141"/>
        <end position="150"/>
    </location>
</feature>
<dbReference type="Proteomes" id="UP000640912">
    <property type="component" value="Unassembled WGS sequence"/>
</dbReference>
<evidence type="ECO:0000313" key="4">
    <source>
        <dbReference type="Proteomes" id="UP000640912"/>
    </source>
</evidence>
<dbReference type="Pfam" id="PF06970">
    <property type="entry name" value="RepA_N"/>
    <property type="match status" value="1"/>
</dbReference>
<proteinExistence type="predicted"/>
<feature type="region of interest" description="Disordered" evidence="1">
    <location>
        <begin position="425"/>
        <end position="448"/>
    </location>
</feature>
<dbReference type="EMBL" id="JAEHNR010000004">
    <property type="protein sequence ID" value="MBL1071017.1"/>
    <property type="molecule type" value="Genomic_DNA"/>
</dbReference>
<feature type="region of interest" description="Disordered" evidence="1">
    <location>
        <begin position="128"/>
        <end position="171"/>
    </location>
</feature>
<protein>
    <submittedName>
        <fullName evidence="3">Replication initiator protein A</fullName>
    </submittedName>
</protein>
<name>A0ABS1LRX7_9LACO</name>
<feature type="compositionally biased region" description="Basic and acidic residues" evidence="1">
    <location>
        <begin position="425"/>
        <end position="444"/>
    </location>
</feature>
<dbReference type="InterPro" id="IPR010724">
    <property type="entry name" value="RepA_N"/>
</dbReference>
<comment type="caution">
    <text evidence="3">The sequence shown here is derived from an EMBL/GenBank/DDBJ whole genome shotgun (WGS) entry which is preliminary data.</text>
</comment>
<sequence length="464" mass="53519">MTENDKKKIAKAESFANETFTKLPNFILNNSEYAGISNDAKILYILMRNAFDSSVENGLKDKKGIYFYFTESKMSAQLHKSRSTCREYKKELRDAKLIDYNSDDYDSKTGKRLPTKFYMRTVDYTVGDNVNRSNRNHGKKLTMDESKNENSENSDNSANPKTDKNSQAPQAYGINHGKKLTMAENDDENARSLDATAPLEENENSQAPQAYGDHHGKKLTMVKNEKAITENTDKSAFSKNENFNNVPSTKQNQPWSKIYQNKDNKRDTLYNSSMLHNKRNESTTSIPLNEDNEVYEDFNKKAQHIANTVYAGLNPKYNKLNLSDLEPLATWLQDIKKVKQYTKRINNAIYQAYEASSTAQQAFYNQNEQRILHEVNGLLCWCIDRIENPEPKQKPIDKPDGYIFTSIKQRVIDILKNPKMLDESFEHSNKRVDKGTDWSKKKAPEPYGYSTEKLKDLFKDLKNK</sequence>
<evidence type="ECO:0000259" key="2">
    <source>
        <dbReference type="Pfam" id="PF06970"/>
    </source>
</evidence>
<gene>
    <name evidence="3" type="ORF">JEM47_00460</name>
</gene>